<dbReference type="Pfam" id="PF22893">
    <property type="entry name" value="ULD_2"/>
    <property type="match status" value="1"/>
</dbReference>
<sequence>MSFGFSTGDFIAALNLIQGAIDAISSSHGSSAQYRSLLRELYALESALLRVKSLELDASLDSEKRALEQAASLCQRDIDEFLTRIREYQPHLRAGGSGDGMGAKAKDAWMKIKWAKCREDDVDRFKAVLMGHSGSISRMLHTTEVKNTTLQSQRQEQQQGRLVGLFQTASSSVFSSVTSVSGIVSRCLQQGHELLEITKRIMDMNFRMFSMIRDIHNQLPPQIQRDQPVSFTNVFGRTAPFHLEFITSAQHLLAVIRVELEAAGAGTHWIDFGLFLFEDLATGRYFDITENWHSCLRPGQQIAMSLGLRKLIRDSIGPDCRIPLRPSIPDNTWFEKPKSNSHMNYFYVTSCKAKELLRVVHLTKYPREIILRIVPRGHFPLFK</sequence>
<dbReference type="EMBL" id="MU006801">
    <property type="protein sequence ID" value="KAF2635970.1"/>
    <property type="molecule type" value="Genomic_DNA"/>
</dbReference>
<name>A0A6A6RKU9_9PLEO</name>
<feature type="domain" description="Ubiquitin-like" evidence="1">
    <location>
        <begin position="225"/>
        <end position="307"/>
    </location>
</feature>
<evidence type="ECO:0000259" key="1">
    <source>
        <dbReference type="Pfam" id="PF22893"/>
    </source>
</evidence>
<evidence type="ECO:0000313" key="3">
    <source>
        <dbReference type="Proteomes" id="UP000799753"/>
    </source>
</evidence>
<accession>A0A6A6RKU9</accession>
<dbReference type="PANTHER" id="PTHR38886">
    <property type="entry name" value="SESA DOMAIN-CONTAINING PROTEIN"/>
    <property type="match status" value="1"/>
</dbReference>
<dbReference type="Proteomes" id="UP000799753">
    <property type="component" value="Unassembled WGS sequence"/>
</dbReference>
<evidence type="ECO:0000313" key="2">
    <source>
        <dbReference type="EMBL" id="KAF2635970.1"/>
    </source>
</evidence>
<dbReference type="AlphaFoldDB" id="A0A6A6RKU9"/>
<dbReference type="InterPro" id="IPR054464">
    <property type="entry name" value="ULD_fung"/>
</dbReference>
<gene>
    <name evidence="2" type="ORF">P280DRAFT_553318</name>
</gene>
<protein>
    <recommendedName>
        <fullName evidence="1">Ubiquitin-like domain-containing protein</fullName>
    </recommendedName>
</protein>
<organism evidence="2 3">
    <name type="scientific">Massarina eburnea CBS 473.64</name>
    <dbReference type="NCBI Taxonomy" id="1395130"/>
    <lineage>
        <taxon>Eukaryota</taxon>
        <taxon>Fungi</taxon>
        <taxon>Dikarya</taxon>
        <taxon>Ascomycota</taxon>
        <taxon>Pezizomycotina</taxon>
        <taxon>Dothideomycetes</taxon>
        <taxon>Pleosporomycetidae</taxon>
        <taxon>Pleosporales</taxon>
        <taxon>Massarineae</taxon>
        <taxon>Massarinaceae</taxon>
        <taxon>Massarina</taxon>
    </lineage>
</organism>
<dbReference type="PANTHER" id="PTHR38886:SF1">
    <property type="entry name" value="NACHT-NTPASE AND P-LOOP NTPASES N-TERMINAL DOMAIN-CONTAINING PROTEIN"/>
    <property type="match status" value="1"/>
</dbReference>
<keyword evidence="3" id="KW-1185">Reference proteome</keyword>
<reference evidence="2" key="1">
    <citation type="journal article" date="2020" name="Stud. Mycol.">
        <title>101 Dothideomycetes genomes: a test case for predicting lifestyles and emergence of pathogens.</title>
        <authorList>
            <person name="Haridas S."/>
            <person name="Albert R."/>
            <person name="Binder M."/>
            <person name="Bloem J."/>
            <person name="Labutti K."/>
            <person name="Salamov A."/>
            <person name="Andreopoulos B."/>
            <person name="Baker S."/>
            <person name="Barry K."/>
            <person name="Bills G."/>
            <person name="Bluhm B."/>
            <person name="Cannon C."/>
            <person name="Castanera R."/>
            <person name="Culley D."/>
            <person name="Daum C."/>
            <person name="Ezra D."/>
            <person name="Gonzalez J."/>
            <person name="Henrissat B."/>
            <person name="Kuo A."/>
            <person name="Liang C."/>
            <person name="Lipzen A."/>
            <person name="Lutzoni F."/>
            <person name="Magnuson J."/>
            <person name="Mondo S."/>
            <person name="Nolan M."/>
            <person name="Ohm R."/>
            <person name="Pangilinan J."/>
            <person name="Park H.-J."/>
            <person name="Ramirez L."/>
            <person name="Alfaro M."/>
            <person name="Sun H."/>
            <person name="Tritt A."/>
            <person name="Yoshinaga Y."/>
            <person name="Zwiers L.-H."/>
            <person name="Turgeon B."/>
            <person name="Goodwin S."/>
            <person name="Spatafora J."/>
            <person name="Crous P."/>
            <person name="Grigoriev I."/>
        </authorList>
    </citation>
    <scope>NUCLEOTIDE SEQUENCE</scope>
    <source>
        <strain evidence="2">CBS 473.64</strain>
    </source>
</reference>
<dbReference type="OrthoDB" id="3045089at2759"/>
<proteinExistence type="predicted"/>